<dbReference type="GO" id="GO:0031507">
    <property type="term" value="P:heterochromatin formation"/>
    <property type="evidence" value="ECO:0007669"/>
    <property type="project" value="TreeGrafter"/>
</dbReference>
<dbReference type="Proteomes" id="UP000629468">
    <property type="component" value="Unassembled WGS sequence"/>
</dbReference>
<dbReference type="GO" id="GO:0140951">
    <property type="term" value="F:histone H3K27 trimethyltransferase activity"/>
    <property type="evidence" value="ECO:0007669"/>
    <property type="project" value="UniProtKB-EC"/>
</dbReference>
<proteinExistence type="predicted"/>
<feature type="region of interest" description="Disordered" evidence="7">
    <location>
        <begin position="1"/>
        <end position="27"/>
    </location>
</feature>
<dbReference type="InterPro" id="IPR045318">
    <property type="entry name" value="EZH1/2-like"/>
</dbReference>
<dbReference type="InterPro" id="IPR001214">
    <property type="entry name" value="SET_dom"/>
</dbReference>
<evidence type="ECO:0000256" key="2">
    <source>
        <dbReference type="ARBA" id="ARBA00022679"/>
    </source>
</evidence>
<keyword evidence="5" id="KW-0804">Transcription</keyword>
<keyword evidence="2" id="KW-0808">Transferase</keyword>
<evidence type="ECO:0000256" key="6">
    <source>
        <dbReference type="ARBA" id="ARBA00048568"/>
    </source>
</evidence>
<dbReference type="PANTHER" id="PTHR45747:SF4">
    <property type="entry name" value="HISTONE-LYSINE N-METHYLTRANSFERASE E(Z)"/>
    <property type="match status" value="1"/>
</dbReference>
<sequence length="708" mass="81444">MSFNSMHSRPTIPLPSRSSSPSFAQSVGQETAAKQVAAEVYRNVWDEFYRWKTERNAQTLRQLCVEIPDVYERERDRTSIDEAEDDWVSDHDYPSSFSSSIDPDEAQILNFDMAFLSFREPTLDNSRFRVTRYGHIPEDLLDEHYDDSEFEVDSYGLSIRSAFPGESPGIDSTFRPHPRYFSCTSASRNIPDTDSTIKLNFCAFEDDPAFDLPGVILSFMDLEWQTDFVDPDVEMIQLETVRRLHYQQSFSFAEVNSLRMFSELRVNHEFGLLWNTSQRDLLRWPGMLLSELPELALSDYGHMPPDDDLSAHLKVGVTKFCPNLNCIIPQCQLHAKTDYPVSDPKPPLLTSEALYSKKKGRPCSDYCFSYLDLTNEFQAEEDIHWEDEADIKSLDSILQLAPDSLPCDLASIMHMKCQDVFVYRRRLFPDTSIDESPSFERTNQLGQHQFVDRPSPHDLFECAHFTPLPPCRHKGPCSRDSGCECFLARHHCGRNCCCGPKCAIRWKGCRCVDSRSCSSTTCPCRLTARECDPELCRKCYARGKCLLDELRSTRRAEYPLIQIKQGSWGLGAFTLSSLQKGQAIGEYTGRILANGEDKTVPITDHVNLNYKFDLNKGFIIDSMYVGNEMRYLNHMGPKRKEDNTNGATPEEEANCRGRVIYVNRDHRIVFYTERKIPANGELFIDYGINYWNAKDDEDSEEKPEIYWR</sequence>
<protein>
    <recommendedName>
        <fullName evidence="12">SET domain-containing protein</fullName>
    </recommendedName>
</protein>
<evidence type="ECO:0000259" key="8">
    <source>
        <dbReference type="PROSITE" id="PS50280"/>
    </source>
</evidence>
<keyword evidence="1" id="KW-0489">Methyltransferase</keyword>
<dbReference type="Gene3D" id="2.170.270.10">
    <property type="entry name" value="SET domain"/>
    <property type="match status" value="1"/>
</dbReference>
<dbReference type="GO" id="GO:0032259">
    <property type="term" value="P:methylation"/>
    <property type="evidence" value="ECO:0007669"/>
    <property type="project" value="UniProtKB-KW"/>
</dbReference>
<evidence type="ECO:0008006" key="12">
    <source>
        <dbReference type="Google" id="ProtNLM"/>
    </source>
</evidence>
<evidence type="ECO:0000256" key="5">
    <source>
        <dbReference type="ARBA" id="ARBA00023163"/>
    </source>
</evidence>
<dbReference type="Pfam" id="PF18264">
    <property type="entry name" value="preSET_CXC"/>
    <property type="match status" value="1"/>
</dbReference>
<comment type="catalytic activity">
    <reaction evidence="6">
        <text>L-lysyl(27)-[histone H3] + 3 S-adenosyl-L-methionine = N(6),N(6),N(6)-trimethyl-L-lysyl(27)-[histone H3] + 3 S-adenosyl-L-homocysteine + 3 H(+)</text>
        <dbReference type="Rhea" id="RHEA:60292"/>
        <dbReference type="Rhea" id="RHEA-COMP:15535"/>
        <dbReference type="Rhea" id="RHEA-COMP:15548"/>
        <dbReference type="ChEBI" id="CHEBI:15378"/>
        <dbReference type="ChEBI" id="CHEBI:29969"/>
        <dbReference type="ChEBI" id="CHEBI:57856"/>
        <dbReference type="ChEBI" id="CHEBI:59789"/>
        <dbReference type="ChEBI" id="CHEBI:61961"/>
        <dbReference type="EC" id="2.1.1.356"/>
    </reaction>
</comment>
<dbReference type="SMART" id="SM00317">
    <property type="entry name" value="SET"/>
    <property type="match status" value="1"/>
</dbReference>
<dbReference type="GO" id="GO:0005634">
    <property type="term" value="C:nucleus"/>
    <property type="evidence" value="ECO:0007669"/>
    <property type="project" value="TreeGrafter"/>
</dbReference>
<dbReference type="EMBL" id="JABXXO010000013">
    <property type="protein sequence ID" value="KAF7761369.1"/>
    <property type="molecule type" value="Genomic_DNA"/>
</dbReference>
<reference evidence="10 11" key="1">
    <citation type="journal article" name="Sci. Rep.">
        <title>Telomere-to-telomere assembled and centromere annotated genomes of the two main subspecies of the button mushroom Agaricus bisporus reveal especially polymorphic chromosome ends.</title>
        <authorList>
            <person name="Sonnenberg A.S.M."/>
            <person name="Sedaghat-Telgerd N."/>
            <person name="Lavrijssen B."/>
            <person name="Ohm R.A."/>
            <person name="Hendrickx P.M."/>
            <person name="Scholtmeijer K."/>
            <person name="Baars J.J.P."/>
            <person name="van Peer A."/>
        </authorList>
    </citation>
    <scope>NUCLEOTIDE SEQUENCE [LARGE SCALE GENOMIC DNA]</scope>
    <source>
        <strain evidence="10 11">H119_p4</strain>
    </source>
</reference>
<evidence type="ECO:0000313" key="10">
    <source>
        <dbReference type="EMBL" id="KAF7761369.1"/>
    </source>
</evidence>
<gene>
    <name evidence="10" type="ORF">Agabi119p4_9361</name>
</gene>
<comment type="caution">
    <text evidence="10">The sequence shown here is derived from an EMBL/GenBank/DDBJ whole genome shotgun (WGS) entry which is preliminary data.</text>
</comment>
<feature type="domain" description="SET" evidence="8">
    <location>
        <begin position="559"/>
        <end position="687"/>
    </location>
</feature>
<dbReference type="PROSITE" id="PS51633">
    <property type="entry name" value="CXC"/>
    <property type="match status" value="1"/>
</dbReference>
<keyword evidence="4" id="KW-0805">Transcription regulation</keyword>
<organism evidence="10 11">
    <name type="scientific">Agaricus bisporus var. burnettii</name>
    <dbReference type="NCBI Taxonomy" id="192524"/>
    <lineage>
        <taxon>Eukaryota</taxon>
        <taxon>Fungi</taxon>
        <taxon>Dikarya</taxon>
        <taxon>Basidiomycota</taxon>
        <taxon>Agaricomycotina</taxon>
        <taxon>Agaricomycetes</taxon>
        <taxon>Agaricomycetidae</taxon>
        <taxon>Agaricales</taxon>
        <taxon>Agaricineae</taxon>
        <taxon>Agaricaceae</taxon>
        <taxon>Agaricus</taxon>
    </lineage>
</organism>
<dbReference type="InterPro" id="IPR046341">
    <property type="entry name" value="SET_dom_sf"/>
</dbReference>
<name>A0A8H7C280_AGABI</name>
<evidence type="ECO:0000256" key="1">
    <source>
        <dbReference type="ARBA" id="ARBA00022603"/>
    </source>
</evidence>
<feature type="compositionally biased region" description="Low complexity" evidence="7">
    <location>
        <begin position="8"/>
        <end position="22"/>
    </location>
</feature>
<dbReference type="GO" id="GO:0003682">
    <property type="term" value="F:chromatin binding"/>
    <property type="evidence" value="ECO:0007669"/>
    <property type="project" value="TreeGrafter"/>
</dbReference>
<feature type="domain" description="CXC" evidence="9">
    <location>
        <begin position="451"/>
        <end position="556"/>
    </location>
</feature>
<keyword evidence="3" id="KW-0949">S-adenosyl-L-methionine</keyword>
<dbReference type="PROSITE" id="PS50280">
    <property type="entry name" value="SET"/>
    <property type="match status" value="1"/>
</dbReference>
<dbReference type="InterPro" id="IPR041355">
    <property type="entry name" value="Pre-SET_CXC"/>
</dbReference>
<dbReference type="SUPFAM" id="SSF82199">
    <property type="entry name" value="SET domain"/>
    <property type="match status" value="1"/>
</dbReference>
<dbReference type="InterPro" id="IPR026489">
    <property type="entry name" value="CXC_dom"/>
</dbReference>
<evidence type="ECO:0000256" key="3">
    <source>
        <dbReference type="ARBA" id="ARBA00022691"/>
    </source>
</evidence>
<dbReference type="Pfam" id="PF00856">
    <property type="entry name" value="SET"/>
    <property type="match status" value="1"/>
</dbReference>
<dbReference type="AlphaFoldDB" id="A0A8H7C280"/>
<evidence type="ECO:0000256" key="4">
    <source>
        <dbReference type="ARBA" id="ARBA00023015"/>
    </source>
</evidence>
<accession>A0A8H7C280</accession>
<evidence type="ECO:0000313" key="11">
    <source>
        <dbReference type="Proteomes" id="UP000629468"/>
    </source>
</evidence>
<dbReference type="PANTHER" id="PTHR45747">
    <property type="entry name" value="HISTONE-LYSINE N-METHYLTRANSFERASE E(Z)"/>
    <property type="match status" value="1"/>
</dbReference>
<evidence type="ECO:0000259" key="9">
    <source>
        <dbReference type="PROSITE" id="PS51633"/>
    </source>
</evidence>
<evidence type="ECO:0000256" key="7">
    <source>
        <dbReference type="SAM" id="MobiDB-lite"/>
    </source>
</evidence>